<dbReference type="SUPFAM" id="SSF54768">
    <property type="entry name" value="dsRNA-binding domain-like"/>
    <property type="match status" value="2"/>
</dbReference>
<sequence length="440" mass="48026">MYKNRLQEYAQRSSIPLPIYQTINEGFPHAPKFRSTVLVDGAAYKSINTFSQRKAAEQDVAKRALECISKKIKDEGCPLVSEDKIFCKSIINEFAVKMNLEKPTYTTTRSEGLLPIFISSLVFDGKTYTGGACRNKKEAEQLAARTVIQTILSNSLSGTLLSEIIKSKVKLYGAVHNVKDFGFAHDSNVLFGVNPGNSSGISTSRGKEVEVTLGTYKLPITACSNAPSGPLINVPITHPSLHEYKKPRLELLCDTSSGPVGNVTSDQLSGGGSVGQFGWASELVSDAHHVQQNQMQKEVALVHPSGVIYYSHGTAFNPNIGRNRSRKNKKKKQKKMLSGEQAIGLVSLDLNRAWNRRTVKMEVIRSSSELAGDIAEKMIGNNELAGDIIGLIGTVSFSADREKGDDSAVAGMIMDDEEPDLQTDRERDQDASRSLLARSS</sequence>
<evidence type="ECO:0000256" key="1">
    <source>
        <dbReference type="ARBA" id="ARBA00022737"/>
    </source>
</evidence>
<dbReference type="SMART" id="SM00358">
    <property type="entry name" value="DSRM"/>
    <property type="match status" value="2"/>
</dbReference>
<dbReference type="Pfam" id="PF00035">
    <property type="entry name" value="dsrm"/>
    <property type="match status" value="2"/>
</dbReference>
<keyword evidence="7" id="KW-1185">Reference proteome</keyword>
<keyword evidence="2 3" id="KW-0694">RNA-binding</keyword>
<dbReference type="AlphaFoldDB" id="A0A835D284"/>
<dbReference type="Proteomes" id="UP000655225">
    <property type="component" value="Unassembled WGS sequence"/>
</dbReference>
<gene>
    <name evidence="6" type="ORF">HHK36_029975</name>
</gene>
<feature type="compositionally biased region" description="Basic and acidic residues" evidence="4">
    <location>
        <begin position="422"/>
        <end position="431"/>
    </location>
</feature>
<evidence type="ECO:0000259" key="5">
    <source>
        <dbReference type="PROSITE" id="PS50137"/>
    </source>
</evidence>
<reference evidence="6 7" key="1">
    <citation type="submission" date="2020-04" db="EMBL/GenBank/DDBJ databases">
        <title>Plant Genome Project.</title>
        <authorList>
            <person name="Zhang R.-G."/>
        </authorList>
    </citation>
    <scope>NUCLEOTIDE SEQUENCE [LARGE SCALE GENOMIC DNA]</scope>
    <source>
        <strain evidence="6">YNK0</strain>
        <tissue evidence="6">Leaf</tissue>
    </source>
</reference>
<evidence type="ECO:0000313" key="6">
    <source>
        <dbReference type="EMBL" id="KAF8378626.1"/>
    </source>
</evidence>
<accession>A0A835D284</accession>
<evidence type="ECO:0000256" key="2">
    <source>
        <dbReference type="ARBA" id="ARBA00022884"/>
    </source>
</evidence>
<dbReference type="GO" id="GO:0003723">
    <property type="term" value="F:RNA binding"/>
    <property type="evidence" value="ECO:0007669"/>
    <property type="project" value="UniProtKB-UniRule"/>
</dbReference>
<organism evidence="6 7">
    <name type="scientific">Tetracentron sinense</name>
    <name type="common">Spur-leaf</name>
    <dbReference type="NCBI Taxonomy" id="13715"/>
    <lineage>
        <taxon>Eukaryota</taxon>
        <taxon>Viridiplantae</taxon>
        <taxon>Streptophyta</taxon>
        <taxon>Embryophyta</taxon>
        <taxon>Tracheophyta</taxon>
        <taxon>Spermatophyta</taxon>
        <taxon>Magnoliopsida</taxon>
        <taxon>Trochodendrales</taxon>
        <taxon>Trochodendraceae</taxon>
        <taxon>Tetracentron</taxon>
    </lineage>
</organism>
<protein>
    <recommendedName>
        <fullName evidence="5">DRBM domain-containing protein</fullName>
    </recommendedName>
</protein>
<dbReference type="PROSITE" id="PS50137">
    <property type="entry name" value="DS_RBD"/>
    <property type="match status" value="2"/>
</dbReference>
<evidence type="ECO:0000256" key="3">
    <source>
        <dbReference type="PROSITE-ProRule" id="PRU00266"/>
    </source>
</evidence>
<evidence type="ECO:0000256" key="4">
    <source>
        <dbReference type="SAM" id="MobiDB-lite"/>
    </source>
</evidence>
<feature type="region of interest" description="Disordered" evidence="4">
    <location>
        <begin position="415"/>
        <end position="440"/>
    </location>
</feature>
<feature type="domain" description="DRBM" evidence="5">
    <location>
        <begin position="86"/>
        <end position="153"/>
    </location>
</feature>
<dbReference type="PANTHER" id="PTHR46031:SF37">
    <property type="entry name" value="DRBM DOMAIN-CONTAINING PROTEIN"/>
    <property type="match status" value="1"/>
</dbReference>
<feature type="domain" description="DRBM" evidence="5">
    <location>
        <begin position="1"/>
        <end position="70"/>
    </location>
</feature>
<dbReference type="InterPro" id="IPR014720">
    <property type="entry name" value="dsRBD_dom"/>
</dbReference>
<evidence type="ECO:0000313" key="7">
    <source>
        <dbReference type="Proteomes" id="UP000655225"/>
    </source>
</evidence>
<dbReference type="OrthoDB" id="5988181at2759"/>
<dbReference type="Gene3D" id="3.30.160.20">
    <property type="match status" value="2"/>
</dbReference>
<name>A0A835D284_TETSI</name>
<dbReference type="PANTHER" id="PTHR46031">
    <property type="match status" value="1"/>
</dbReference>
<keyword evidence="1" id="KW-0677">Repeat</keyword>
<comment type="caution">
    <text evidence="6">The sequence shown here is derived from an EMBL/GenBank/DDBJ whole genome shotgun (WGS) entry which is preliminary data.</text>
</comment>
<dbReference type="EMBL" id="JABCRI010000023">
    <property type="protein sequence ID" value="KAF8378626.1"/>
    <property type="molecule type" value="Genomic_DNA"/>
</dbReference>
<proteinExistence type="predicted"/>